<keyword evidence="2" id="KW-1185">Reference proteome</keyword>
<comment type="caution">
    <text evidence="1">The sequence shown here is derived from an EMBL/GenBank/DDBJ whole genome shotgun (WGS) entry which is preliminary data.</text>
</comment>
<reference evidence="1" key="1">
    <citation type="submission" date="2021-01" db="EMBL/GenBank/DDBJ databases">
        <title>Metabolic potential, ecology and presence of endohyphal bacteria is reflected in genomic diversity of Mucoromycotina.</title>
        <authorList>
            <person name="Muszewska A."/>
            <person name="Okrasinska A."/>
            <person name="Steczkiewicz K."/>
            <person name="Drgas O."/>
            <person name="Orlowska M."/>
            <person name="Perlinska-Lenart U."/>
            <person name="Aleksandrzak-Piekarczyk T."/>
            <person name="Szatraj K."/>
            <person name="Zielenkiewicz U."/>
            <person name="Pilsyk S."/>
            <person name="Malc E."/>
            <person name="Mieczkowski P."/>
            <person name="Kruszewska J.S."/>
            <person name="Biernat P."/>
            <person name="Pawlowska J."/>
        </authorList>
    </citation>
    <scope>NUCLEOTIDE SEQUENCE</scope>
    <source>
        <strain evidence="1">WA0000018081</strain>
    </source>
</reference>
<gene>
    <name evidence="1" type="ORF">INT48_009298</name>
</gene>
<protein>
    <submittedName>
        <fullName evidence="1">Uncharacterized protein</fullName>
    </submittedName>
</protein>
<evidence type="ECO:0000313" key="2">
    <source>
        <dbReference type="Proteomes" id="UP000613177"/>
    </source>
</evidence>
<evidence type="ECO:0000313" key="1">
    <source>
        <dbReference type="EMBL" id="KAG2231436.1"/>
    </source>
</evidence>
<proteinExistence type="predicted"/>
<organism evidence="1 2">
    <name type="scientific">Thamnidium elegans</name>
    <dbReference type="NCBI Taxonomy" id="101142"/>
    <lineage>
        <taxon>Eukaryota</taxon>
        <taxon>Fungi</taxon>
        <taxon>Fungi incertae sedis</taxon>
        <taxon>Mucoromycota</taxon>
        <taxon>Mucoromycotina</taxon>
        <taxon>Mucoromycetes</taxon>
        <taxon>Mucorales</taxon>
        <taxon>Mucorineae</taxon>
        <taxon>Mucoraceae</taxon>
        <taxon>Thamnidium</taxon>
    </lineage>
</organism>
<dbReference type="Proteomes" id="UP000613177">
    <property type="component" value="Unassembled WGS sequence"/>
</dbReference>
<name>A0A8H7SNC6_9FUNG</name>
<dbReference type="EMBL" id="JAEPRE010000151">
    <property type="protein sequence ID" value="KAG2231436.1"/>
    <property type="molecule type" value="Genomic_DNA"/>
</dbReference>
<dbReference type="AlphaFoldDB" id="A0A8H7SNC6"/>
<accession>A0A8H7SNC6</accession>
<sequence length="136" mass="15606">MGARVDMLVTVNDVEEDKASEDGVKIIEERHFKIAKLPCGRSRLTRLSEYTVPPSISEISHLLSILSMMLVFREILVINVEIIKEAPLNSDVRNILKGPYILKEEDDYIRSVKRNTNATTEDDLKSRFKSIFKQNK</sequence>